<dbReference type="GO" id="GO:0005737">
    <property type="term" value="C:cytoplasm"/>
    <property type="evidence" value="ECO:0007669"/>
    <property type="project" value="TreeGrafter"/>
</dbReference>
<dbReference type="InterPro" id="IPR036250">
    <property type="entry name" value="AcylCo_DH-like_C"/>
</dbReference>
<dbReference type="InterPro" id="IPR013786">
    <property type="entry name" value="AcylCoA_DH/ox_N"/>
</dbReference>
<reference evidence="11 12" key="1">
    <citation type="submission" date="2017-12" db="EMBL/GenBank/DDBJ databases">
        <title>Sequencing, de novo assembly and annotation of complete genome of a new Thraustochytrid species, strain FCC1311.</title>
        <authorList>
            <person name="Sedici K."/>
            <person name="Godart F."/>
            <person name="Aiese Cigliano R."/>
            <person name="Sanseverino W."/>
            <person name="Barakat M."/>
            <person name="Ortet P."/>
            <person name="Marechal E."/>
            <person name="Cagnac O."/>
            <person name="Amato A."/>
        </authorList>
    </citation>
    <scope>NUCLEOTIDE SEQUENCE [LARGE SCALE GENOMIC DNA]</scope>
</reference>
<dbReference type="InParanoid" id="A0A2R5G2Q1"/>
<evidence type="ECO:0000259" key="9">
    <source>
        <dbReference type="Pfam" id="PF02770"/>
    </source>
</evidence>
<evidence type="ECO:0000256" key="2">
    <source>
        <dbReference type="ARBA" id="ARBA00009347"/>
    </source>
</evidence>
<dbReference type="PANTHER" id="PTHR48083">
    <property type="entry name" value="MEDIUM-CHAIN SPECIFIC ACYL-COA DEHYDROGENASE, MITOCHONDRIAL-RELATED"/>
    <property type="match status" value="1"/>
</dbReference>
<dbReference type="GO" id="GO:0050660">
    <property type="term" value="F:flavin adenine dinucleotide binding"/>
    <property type="evidence" value="ECO:0007669"/>
    <property type="project" value="InterPro"/>
</dbReference>
<dbReference type="Pfam" id="PF00441">
    <property type="entry name" value="Acyl-CoA_dh_1"/>
    <property type="match status" value="1"/>
</dbReference>
<dbReference type="Proteomes" id="UP000241890">
    <property type="component" value="Unassembled WGS sequence"/>
</dbReference>
<dbReference type="OrthoDB" id="434771at2759"/>
<evidence type="ECO:0000313" key="12">
    <source>
        <dbReference type="Proteomes" id="UP000241890"/>
    </source>
</evidence>
<name>A0A2R5G2Q1_9STRA</name>
<comment type="similarity">
    <text evidence="2 7">Belongs to the acyl-CoA dehydrogenase family.</text>
</comment>
<feature type="domain" description="Acyl-CoA dehydrogenase/oxidase C-terminal" evidence="8">
    <location>
        <begin position="269"/>
        <end position="416"/>
    </location>
</feature>
<dbReference type="SUPFAM" id="SSF47203">
    <property type="entry name" value="Acyl-CoA dehydrogenase C-terminal domain-like"/>
    <property type="match status" value="1"/>
</dbReference>
<dbReference type="Gene3D" id="2.40.110.10">
    <property type="entry name" value="Butyryl-CoA Dehydrogenase, subunit A, domain 2"/>
    <property type="match status" value="1"/>
</dbReference>
<dbReference type="SUPFAM" id="SSF56645">
    <property type="entry name" value="Acyl-CoA dehydrogenase NM domain-like"/>
    <property type="match status" value="1"/>
</dbReference>
<evidence type="ECO:0000256" key="4">
    <source>
        <dbReference type="ARBA" id="ARBA00022630"/>
    </source>
</evidence>
<accession>A0A2R5G2Q1</accession>
<sequence length="447" mass="49679">MATAPKGRLGRQAGENSDFKFAVPKHVEELRNKVLEFVETKVYALERELENSGKHGGGMGMGGLKDSSTEGARALKKLQDEAKRQGLWALGHPKQIGGGNMPFMDYIYVNEVQGRSELAQSALGTHSLQDSLMLYRHGSEDLKAKYLNRLVQAEIYPSFAMTEPDVPSSDPTQLQTYAKLEGDEWVINGRKWWTSNAMNAEYTSVFVRTEMGDDVPPHAAFSIILVPTSTPGYNIQRTVHVLGALGGDHSEVVYDNVRVPAGNIIGKRGQGFLIAQERLGPGRIFHCMRWIGQSQRAFDLMCERLVERKVRGGGQLADVQLMQEHVFDSYCDIQALRLLTLAAAEKMDSGDYARVELAAAKAWGARALCRIMDRAVQVFGAKGLTEDTPLSAMYRMARAARFYDGPDETHISSVGRLIVREYKAGRRYDFSASKAVSKPSYVKKDYK</sequence>
<dbReference type="Gene3D" id="1.10.540.10">
    <property type="entry name" value="Acyl-CoA dehydrogenase/oxidase, N-terminal domain"/>
    <property type="match status" value="1"/>
</dbReference>
<dbReference type="InterPro" id="IPR046373">
    <property type="entry name" value="Acyl-CoA_Oxase/DH_mid-dom_sf"/>
</dbReference>
<evidence type="ECO:0000256" key="7">
    <source>
        <dbReference type="RuleBase" id="RU362125"/>
    </source>
</evidence>
<dbReference type="GO" id="GO:0003995">
    <property type="term" value="F:acyl-CoA dehydrogenase activity"/>
    <property type="evidence" value="ECO:0007669"/>
    <property type="project" value="TreeGrafter"/>
</dbReference>
<evidence type="ECO:0000256" key="6">
    <source>
        <dbReference type="ARBA" id="ARBA00023002"/>
    </source>
</evidence>
<feature type="domain" description="Acyl-CoA dehydrogenase/oxidase N-terminal" evidence="10">
    <location>
        <begin position="76"/>
        <end position="153"/>
    </location>
</feature>
<organism evidence="11 12">
    <name type="scientific">Hondaea fermentalgiana</name>
    <dbReference type="NCBI Taxonomy" id="2315210"/>
    <lineage>
        <taxon>Eukaryota</taxon>
        <taxon>Sar</taxon>
        <taxon>Stramenopiles</taxon>
        <taxon>Bigyra</taxon>
        <taxon>Labyrinthulomycetes</taxon>
        <taxon>Thraustochytrida</taxon>
        <taxon>Thraustochytriidae</taxon>
        <taxon>Hondaea</taxon>
    </lineage>
</organism>
<dbReference type="InterPro" id="IPR050741">
    <property type="entry name" value="Acyl-CoA_dehydrogenase"/>
</dbReference>
<dbReference type="InterPro" id="IPR037069">
    <property type="entry name" value="AcylCoA_DH/ox_N_sf"/>
</dbReference>
<dbReference type="InterPro" id="IPR006091">
    <property type="entry name" value="Acyl-CoA_Oxase/DH_mid-dom"/>
</dbReference>
<protein>
    <submittedName>
        <fullName evidence="11">Acyl-CoA dehydrogenase family member 11</fullName>
    </submittedName>
</protein>
<keyword evidence="4 7" id="KW-0285">Flavoprotein</keyword>
<dbReference type="EMBL" id="BEYU01000006">
    <property type="protein sequence ID" value="GBG24599.1"/>
    <property type="molecule type" value="Genomic_DNA"/>
</dbReference>
<comment type="cofactor">
    <cofactor evidence="1 7">
        <name>FAD</name>
        <dbReference type="ChEBI" id="CHEBI:57692"/>
    </cofactor>
</comment>
<dbReference type="Gene3D" id="1.20.140.10">
    <property type="entry name" value="Butyryl-CoA Dehydrogenase, subunit A, domain 3"/>
    <property type="match status" value="1"/>
</dbReference>
<evidence type="ECO:0000256" key="1">
    <source>
        <dbReference type="ARBA" id="ARBA00001974"/>
    </source>
</evidence>
<comment type="caution">
    <text evidence="11">The sequence shown here is derived from an EMBL/GenBank/DDBJ whole genome shotgun (WGS) entry which is preliminary data.</text>
</comment>
<dbReference type="FunFam" id="2.40.110.10:FF:000002">
    <property type="entry name" value="Acyl-CoA dehydrogenase fadE12"/>
    <property type="match status" value="1"/>
</dbReference>
<dbReference type="Pfam" id="PF02770">
    <property type="entry name" value="Acyl-CoA_dh_M"/>
    <property type="match status" value="1"/>
</dbReference>
<evidence type="ECO:0000313" key="11">
    <source>
        <dbReference type="EMBL" id="GBG24599.1"/>
    </source>
</evidence>
<comment type="subunit">
    <text evidence="3">Homodimer.</text>
</comment>
<dbReference type="Pfam" id="PF02771">
    <property type="entry name" value="Acyl-CoA_dh_N"/>
    <property type="match status" value="1"/>
</dbReference>
<keyword evidence="5 7" id="KW-0274">FAD</keyword>
<dbReference type="GO" id="GO:0033539">
    <property type="term" value="P:fatty acid beta-oxidation using acyl-CoA dehydrogenase"/>
    <property type="evidence" value="ECO:0007669"/>
    <property type="project" value="TreeGrafter"/>
</dbReference>
<evidence type="ECO:0000256" key="3">
    <source>
        <dbReference type="ARBA" id="ARBA00011738"/>
    </source>
</evidence>
<evidence type="ECO:0000259" key="8">
    <source>
        <dbReference type="Pfam" id="PF00441"/>
    </source>
</evidence>
<feature type="domain" description="Acyl-CoA oxidase/dehydrogenase middle" evidence="9">
    <location>
        <begin position="158"/>
        <end position="257"/>
    </location>
</feature>
<dbReference type="PANTHER" id="PTHR48083:SF13">
    <property type="entry name" value="ACYL-COA DEHYDROGENASE FAMILY MEMBER 11"/>
    <property type="match status" value="1"/>
</dbReference>
<keyword evidence="6 7" id="KW-0560">Oxidoreductase</keyword>
<dbReference type="AlphaFoldDB" id="A0A2R5G2Q1"/>
<gene>
    <name evidence="11" type="ORF">FCC1311_033161</name>
</gene>
<evidence type="ECO:0000259" key="10">
    <source>
        <dbReference type="Pfam" id="PF02771"/>
    </source>
</evidence>
<proteinExistence type="inferred from homology"/>
<dbReference type="InterPro" id="IPR009075">
    <property type="entry name" value="AcylCo_DH/oxidase_C"/>
</dbReference>
<evidence type="ECO:0000256" key="5">
    <source>
        <dbReference type="ARBA" id="ARBA00022827"/>
    </source>
</evidence>
<keyword evidence="12" id="KW-1185">Reference proteome</keyword>
<dbReference type="InterPro" id="IPR009100">
    <property type="entry name" value="AcylCoA_DH/oxidase_NM_dom_sf"/>
</dbReference>